<accession>A0A9D2HJU2</accession>
<dbReference type="Proteomes" id="UP000823821">
    <property type="component" value="Unassembled WGS sequence"/>
</dbReference>
<proteinExistence type="predicted"/>
<evidence type="ECO:0000313" key="1">
    <source>
        <dbReference type="EMBL" id="HJA78056.1"/>
    </source>
</evidence>
<reference evidence="1" key="2">
    <citation type="submission" date="2021-04" db="EMBL/GenBank/DDBJ databases">
        <authorList>
            <person name="Gilroy R."/>
        </authorList>
    </citation>
    <scope>NUCLEOTIDE SEQUENCE</scope>
    <source>
        <strain evidence="1">5032</strain>
    </source>
</reference>
<name>A0A9D2HJU2_9BACT</name>
<sequence length="50" mass="5257">MTAHRPLRGPVPRLAPACCPVCGHALRLVLTPDGPRRVCPVCGVVEPCGK</sequence>
<dbReference type="AlphaFoldDB" id="A0A9D2HJU2"/>
<gene>
    <name evidence="1" type="ORF">H9784_00575</name>
</gene>
<evidence type="ECO:0000313" key="2">
    <source>
        <dbReference type="Proteomes" id="UP000823821"/>
    </source>
</evidence>
<reference evidence="1" key="1">
    <citation type="journal article" date="2021" name="PeerJ">
        <title>Extensive microbial diversity within the chicken gut microbiome revealed by metagenomics and culture.</title>
        <authorList>
            <person name="Gilroy R."/>
            <person name="Ravi A."/>
            <person name="Getino M."/>
            <person name="Pursley I."/>
            <person name="Horton D.L."/>
            <person name="Alikhan N.F."/>
            <person name="Baker D."/>
            <person name="Gharbi K."/>
            <person name="Hall N."/>
            <person name="Watson M."/>
            <person name="Adriaenssens E.M."/>
            <person name="Foster-Nyarko E."/>
            <person name="Jarju S."/>
            <person name="Secka A."/>
            <person name="Antonio M."/>
            <person name="Oren A."/>
            <person name="Chaudhuri R.R."/>
            <person name="La Ragione R."/>
            <person name="Hildebrand F."/>
            <person name="Pallen M.J."/>
        </authorList>
    </citation>
    <scope>NUCLEOTIDE SEQUENCE</scope>
    <source>
        <strain evidence="1">5032</strain>
    </source>
</reference>
<protein>
    <submittedName>
        <fullName evidence="1">Uncharacterized protein</fullName>
    </submittedName>
</protein>
<comment type="caution">
    <text evidence="1">The sequence shown here is derived from an EMBL/GenBank/DDBJ whole genome shotgun (WGS) entry which is preliminary data.</text>
</comment>
<dbReference type="EMBL" id="DWZD01000005">
    <property type="protein sequence ID" value="HJA78056.1"/>
    <property type="molecule type" value="Genomic_DNA"/>
</dbReference>
<organism evidence="1 2">
    <name type="scientific">Candidatus Desulfovibrio intestinavium</name>
    <dbReference type="NCBI Taxonomy" id="2838534"/>
    <lineage>
        <taxon>Bacteria</taxon>
        <taxon>Pseudomonadati</taxon>
        <taxon>Thermodesulfobacteriota</taxon>
        <taxon>Desulfovibrionia</taxon>
        <taxon>Desulfovibrionales</taxon>
        <taxon>Desulfovibrionaceae</taxon>
        <taxon>Desulfovibrio</taxon>
    </lineage>
</organism>